<protein>
    <submittedName>
        <fullName evidence="2">4-methyl-5(B-hydroxyethyl)-thiazole monophosphate biosynthesis</fullName>
    </submittedName>
</protein>
<dbReference type="CDD" id="cd03135">
    <property type="entry name" value="GATase1_DJ-1"/>
    <property type="match status" value="1"/>
</dbReference>
<keyword evidence="3" id="KW-1185">Reference proteome</keyword>
<dbReference type="AlphaFoldDB" id="A0AA45C6Q8"/>
<gene>
    <name evidence="2" type="ORF">C7380_10835</name>
</gene>
<reference evidence="2 3" key="1">
    <citation type="submission" date="2018-05" db="EMBL/GenBank/DDBJ databases">
        <title>Genomic Encyclopedia of Type Strains, Phase IV (KMG-IV): sequencing the most valuable type-strain genomes for metagenomic binning, comparative biology and taxonomic classification.</title>
        <authorList>
            <person name="Goeker M."/>
        </authorList>
    </citation>
    <scope>NUCLEOTIDE SEQUENCE [LARGE SCALE GENOMIC DNA]</scope>
    <source>
        <strain evidence="2 3">DSM 24906</strain>
    </source>
</reference>
<feature type="domain" description="DJ-1/PfpI" evidence="1">
    <location>
        <begin position="2"/>
        <end position="163"/>
    </location>
</feature>
<evidence type="ECO:0000313" key="3">
    <source>
        <dbReference type="Proteomes" id="UP000245921"/>
    </source>
</evidence>
<dbReference type="GO" id="GO:0005737">
    <property type="term" value="C:cytoplasm"/>
    <property type="evidence" value="ECO:0007669"/>
    <property type="project" value="TreeGrafter"/>
</dbReference>
<name>A0AA45C6Q8_9BACT</name>
<dbReference type="RefSeq" id="WP_109604736.1">
    <property type="nucleotide sequence ID" value="NZ_JAMHJO010000011.1"/>
</dbReference>
<comment type="caution">
    <text evidence="2">The sequence shown here is derived from an EMBL/GenBank/DDBJ whole genome shotgun (WGS) entry which is preliminary data.</text>
</comment>
<dbReference type="InterPro" id="IPR029062">
    <property type="entry name" value="Class_I_gatase-like"/>
</dbReference>
<dbReference type="Proteomes" id="UP000245921">
    <property type="component" value="Unassembled WGS sequence"/>
</dbReference>
<dbReference type="PANTHER" id="PTHR48094:SF12">
    <property type="entry name" value="PARKINSON DISEASE PROTEIN 7 HOMOLOG"/>
    <property type="match status" value="1"/>
</dbReference>
<dbReference type="NCBIfam" id="TIGR01383">
    <property type="entry name" value="not_thiJ"/>
    <property type="match status" value="1"/>
</dbReference>
<sequence>MKKLIVFLADGFEEIEALTIVDVLRRAGVETDICSIKNKEVIGAHNIKIIADKTLDEINENDYSSLYLPGGMPGAENLKNNEKLINIIKKFDKENKKIFAICAAPIVLSKANVLKKEATSYPSFKEQIKIENYSEKPFVIDENIGTSRGPATALEFSFQILKELGFSKEAEELKISMLYNYFINQKNSEK</sequence>
<dbReference type="InterPro" id="IPR006287">
    <property type="entry name" value="DJ-1"/>
</dbReference>
<proteinExistence type="predicted"/>
<dbReference type="PANTHER" id="PTHR48094">
    <property type="entry name" value="PROTEIN/NUCLEIC ACID DEGLYCASE DJ-1-RELATED"/>
    <property type="match status" value="1"/>
</dbReference>
<dbReference type="InterPro" id="IPR050325">
    <property type="entry name" value="Prot/Nucl_acid_deglycase"/>
</dbReference>
<dbReference type="Gene3D" id="3.40.50.880">
    <property type="match status" value="1"/>
</dbReference>
<accession>A0AA45C6Q8</accession>
<dbReference type="EMBL" id="QGGI01000008">
    <property type="protein sequence ID" value="PWJ93206.1"/>
    <property type="molecule type" value="Genomic_DNA"/>
</dbReference>
<dbReference type="SUPFAM" id="SSF52317">
    <property type="entry name" value="Class I glutamine amidotransferase-like"/>
    <property type="match status" value="1"/>
</dbReference>
<evidence type="ECO:0000259" key="1">
    <source>
        <dbReference type="Pfam" id="PF01965"/>
    </source>
</evidence>
<evidence type="ECO:0000313" key="2">
    <source>
        <dbReference type="EMBL" id="PWJ93206.1"/>
    </source>
</evidence>
<organism evidence="2 3">
    <name type="scientific">Oceanotoga teriensis</name>
    <dbReference type="NCBI Taxonomy" id="515440"/>
    <lineage>
        <taxon>Bacteria</taxon>
        <taxon>Thermotogati</taxon>
        <taxon>Thermotogota</taxon>
        <taxon>Thermotogae</taxon>
        <taxon>Petrotogales</taxon>
        <taxon>Petrotogaceae</taxon>
        <taxon>Oceanotoga</taxon>
    </lineage>
</organism>
<dbReference type="InterPro" id="IPR002818">
    <property type="entry name" value="DJ-1/PfpI"/>
</dbReference>
<dbReference type="Pfam" id="PF01965">
    <property type="entry name" value="DJ-1_PfpI"/>
    <property type="match status" value="1"/>
</dbReference>